<evidence type="ECO:0000256" key="6">
    <source>
        <dbReference type="ARBA" id="ARBA00012350"/>
    </source>
</evidence>
<feature type="transmembrane region" description="Helical" evidence="19">
    <location>
        <begin position="442"/>
        <end position="463"/>
    </location>
</feature>
<name>A0A0G4KIY3_VERLO</name>
<dbReference type="Gene3D" id="1.50.10.20">
    <property type="match status" value="1"/>
</dbReference>
<evidence type="ECO:0000256" key="14">
    <source>
        <dbReference type="ARBA" id="ARBA00023180"/>
    </source>
</evidence>
<feature type="compositionally biased region" description="Polar residues" evidence="18">
    <location>
        <begin position="714"/>
        <end position="734"/>
    </location>
</feature>
<keyword evidence="12" id="KW-0072">Autophagy</keyword>
<gene>
    <name evidence="22" type="ORF">BN1708_009587</name>
</gene>
<dbReference type="PANTHER" id="PTHR12145">
    <property type="entry name" value="MANNAN ENDO-1,6-ALPHA-MANNOSIDASE DCW1"/>
    <property type="match status" value="1"/>
</dbReference>
<dbReference type="PROSITE" id="PS00107">
    <property type="entry name" value="PROTEIN_KINASE_ATP"/>
    <property type="match status" value="1"/>
</dbReference>
<accession>A0A0G4KIY3</accession>
<comment type="similarity">
    <text evidence="4">Belongs to the glycosyl hydrolase 76 family.</text>
</comment>
<dbReference type="GO" id="GO:0016052">
    <property type="term" value="P:carbohydrate catabolic process"/>
    <property type="evidence" value="ECO:0007669"/>
    <property type="project" value="InterPro"/>
</dbReference>
<evidence type="ECO:0000256" key="1">
    <source>
        <dbReference type="ARBA" id="ARBA00001452"/>
    </source>
</evidence>
<keyword evidence="13 19" id="KW-0472">Membrane</keyword>
<dbReference type="GO" id="GO:0012505">
    <property type="term" value="C:endomembrane system"/>
    <property type="evidence" value="ECO:0007669"/>
    <property type="project" value="UniProtKB-SubCell"/>
</dbReference>
<evidence type="ECO:0000256" key="15">
    <source>
        <dbReference type="ARBA" id="ARBA00023295"/>
    </source>
</evidence>
<dbReference type="InterPro" id="IPR011009">
    <property type="entry name" value="Kinase-like_dom_sf"/>
</dbReference>
<dbReference type="SUPFAM" id="SSF56112">
    <property type="entry name" value="Protein kinase-like (PK-like)"/>
    <property type="match status" value="1"/>
</dbReference>
<dbReference type="InterPro" id="IPR040666">
    <property type="entry name" value="Atg29_N"/>
</dbReference>
<feature type="binding site" evidence="17">
    <location>
        <position position="1044"/>
    </location>
    <ligand>
        <name>ATP</name>
        <dbReference type="ChEBI" id="CHEBI:30616"/>
    </ligand>
</feature>
<evidence type="ECO:0000256" key="10">
    <source>
        <dbReference type="ARBA" id="ARBA00022801"/>
    </source>
</evidence>
<dbReference type="Pfam" id="PF03663">
    <property type="entry name" value="Glyco_hydro_76"/>
    <property type="match status" value="1"/>
</dbReference>
<comment type="catalytic activity">
    <reaction evidence="1">
        <text>Random hydrolysis of (1-&gt;6)-alpha-D-mannosidic linkages in unbranched (1-&gt;6)-mannans.</text>
        <dbReference type="EC" id="3.2.1.101"/>
    </reaction>
</comment>
<evidence type="ECO:0000256" key="13">
    <source>
        <dbReference type="ARBA" id="ARBA00023136"/>
    </source>
</evidence>
<dbReference type="GO" id="GO:0000407">
    <property type="term" value="C:phagophore assembly site"/>
    <property type="evidence" value="ECO:0007669"/>
    <property type="project" value="UniProtKB-SubCell"/>
</dbReference>
<dbReference type="GO" id="GO:0006914">
    <property type="term" value="P:autophagy"/>
    <property type="evidence" value="ECO:0007669"/>
    <property type="project" value="UniProtKB-KW"/>
</dbReference>
<protein>
    <recommendedName>
        <fullName evidence="7">Autophagy-related protein 29</fullName>
        <ecNumber evidence="6">3.2.1.101</ecNumber>
    </recommendedName>
</protein>
<feature type="compositionally biased region" description="Acidic residues" evidence="18">
    <location>
        <begin position="829"/>
        <end position="839"/>
    </location>
</feature>
<evidence type="ECO:0000256" key="5">
    <source>
        <dbReference type="ARBA" id="ARBA00010082"/>
    </source>
</evidence>
<proteinExistence type="inferred from homology"/>
<feature type="compositionally biased region" description="Low complexity" evidence="18">
    <location>
        <begin position="887"/>
        <end position="903"/>
    </location>
</feature>
<dbReference type="Proteomes" id="UP000044602">
    <property type="component" value="Unassembled WGS sequence"/>
</dbReference>
<feature type="domain" description="Protein kinase" evidence="21">
    <location>
        <begin position="1015"/>
        <end position="1385"/>
    </location>
</feature>
<sequence>MTALRGRPIGQLGRVFTIVLFALTRVSSAYDLDPDSEDSVKTIARSIAEDTMEIYRGDEPGQTPGLLPDPPYYWWEAGALMGTMIDYWYYTGDDTWNDKVVQALMHQVGEFNDYMPDNQTLTEGNDDQGFWGLAVMSAAEQRFPDPPEDQPGYLGLAQAVFNTQAARWDPGHCGGGLRWQIFNWNKGFDYKNTISQGCFFALAARLALYTGNSSYADWAEKTWDWTKAVGFIDDNYSVFDGAHIPTNCTNIVPYQWSYNVGVFINGASAMYNLTGSDEWKERLDSLVNATDVFFVGDNRDIMQEVACETVELCNNDQQSFKTYLTRWLAATTKWAPHLTDYIMPKLRASSIAAASTCVGGDNGRMCGLKWTEQGKWDGLQGVGPQMMAMQAALSNIVASRPDPVTANSGGTSTGDAAGGGEDIGRSEPGSNRTTPIKGGDRAGAAIVTIVLVVALLAGFFWLLRDETSDKTIKERFFDFRSALAGGAGLMTFVHRRNRDDVDEKGGPIGQRSRSDLDSLRNSEVPTPVPMQKGLTNSRRALDDGATGDKNANVIQREMSGGSGSGGSGWATPVSEAGQRDSNRLSRKTFMMAEPTFTVYIRLPISRGEFVDPPPIHWDAVKDDELWSIISGAAQTEIDWHELAARFDVTVAFLLQQVAYLTDRHAAQLRAQVRKATAAAAVKTDPSASGHARTASALSIRRDSPLPHSGGPGTPVTTSLLRPNISRNASNSTAVQSPRLASAQAQRRRLSSLPIESTTMAAAAAPVARRGAEQSGSSADDDEDDDDDDASESDSDSDSLPAQSRIIRRPPHYKPSSHRDGAGDFGGAAADDDDDTDTDAEPAFGQQQQQHQQPSSQDLGSTLRGDPGARRRAKGKHVSTATHRSETSDSSATSSPAFAAGPAAVQGGGDRSRTQQGAGHAGPLSPRRTAELSGKSPSRREGSDGTPSMGSSFSDLDDASVTQSALEEALASKMQDGAIGSRFSISQAFKSRYSTKGYGPGGYHPVAIGDNLGGRYHVLNKLGHGSYSTVWLARDDTLQRLVAVKVCTAEASPRESESMLLLKKLSKADGDNDGGAMIPTLLNAFCVDGPNGTHACLVTDVARCSVIEAKRRGSYAPLMLPVARAIAAQLILAVAYLHSKGLVHGDLHLGNVLFRLPQDFQLWSDEELSSRCGEPELEPVQTFDNKPIPPGVPSIATLPIWFPMERINKLPLADAHIVLADFGELYRPSQEPRFECCTPVHSRPPEHRFEPEKPKSFPSDIWTLACTVWATLAQRSLFEGFWGTEDTVTWMQVQALGKLPDEWWEKWDARSDNFAEDGEPLRADDGPVHTLDYQFEDAMQEGRRRYRMETMGSAEKEALFAMLRSMLAYKPEQRCSIEQVLRSEWVTRFAMPEYKGMRTRDTMRT</sequence>
<dbReference type="Gene3D" id="1.10.10.2570">
    <property type="match status" value="1"/>
</dbReference>
<keyword evidence="17" id="KW-0067">ATP-binding</keyword>
<dbReference type="GO" id="GO:0008496">
    <property type="term" value="F:mannan endo-1,6-alpha-mannosidase activity"/>
    <property type="evidence" value="ECO:0007669"/>
    <property type="project" value="UniProtKB-EC"/>
</dbReference>
<dbReference type="Gene3D" id="1.10.510.10">
    <property type="entry name" value="Transferase(Phosphotransferase) domain 1"/>
    <property type="match status" value="1"/>
</dbReference>
<organism evidence="22 23">
    <name type="scientific">Verticillium longisporum</name>
    <name type="common">Verticillium dahliae var. longisporum</name>
    <dbReference type="NCBI Taxonomy" id="100787"/>
    <lineage>
        <taxon>Eukaryota</taxon>
        <taxon>Fungi</taxon>
        <taxon>Dikarya</taxon>
        <taxon>Ascomycota</taxon>
        <taxon>Pezizomycotina</taxon>
        <taxon>Sordariomycetes</taxon>
        <taxon>Hypocreomycetidae</taxon>
        <taxon>Glomerellales</taxon>
        <taxon>Plectosphaerellaceae</taxon>
        <taxon>Verticillium</taxon>
    </lineage>
</organism>
<feature type="compositionally biased region" description="Low complexity" evidence="18">
    <location>
        <begin position="735"/>
        <end position="744"/>
    </location>
</feature>
<evidence type="ECO:0000256" key="16">
    <source>
        <dbReference type="ARBA" id="ARBA00060351"/>
    </source>
</evidence>
<dbReference type="InterPro" id="IPR008928">
    <property type="entry name" value="6-hairpin_glycosidase_sf"/>
</dbReference>
<keyword evidence="19" id="KW-0812">Transmembrane</keyword>
<evidence type="ECO:0000256" key="17">
    <source>
        <dbReference type="PROSITE-ProRule" id="PRU10141"/>
    </source>
</evidence>
<keyword evidence="15" id="KW-0326">Glycosidase</keyword>
<dbReference type="Pfam" id="PF00069">
    <property type="entry name" value="Pkinase"/>
    <property type="match status" value="1"/>
</dbReference>
<dbReference type="FunFam" id="1.50.10.20:FF:000006">
    <property type="entry name" value="Mannan endo-1,6-alpha-mannosidase"/>
    <property type="match status" value="1"/>
</dbReference>
<dbReference type="Gene3D" id="3.30.200.20">
    <property type="entry name" value="Phosphorylase Kinase, domain 1"/>
    <property type="match status" value="1"/>
</dbReference>
<keyword evidence="9 20" id="KW-0732">Signal</keyword>
<comment type="function">
    <text evidence="16">Plays a role in autophagy. Functions at the preautophagosomal structure (PAS) in order to form normal autophagosomes under starvation conditions. Also plays a role in mitophagy and regulation of filamentous growth.</text>
</comment>
<comment type="subcellular location">
    <subcellularLocation>
        <location evidence="2">Endomembrane system</location>
    </subcellularLocation>
    <subcellularLocation>
        <location evidence="3">Preautophagosomal structure</location>
    </subcellularLocation>
</comment>
<keyword evidence="11" id="KW-0653">Protein transport</keyword>
<evidence type="ECO:0000256" key="8">
    <source>
        <dbReference type="ARBA" id="ARBA00022448"/>
    </source>
</evidence>
<dbReference type="Pfam" id="PF18388">
    <property type="entry name" value="ATG29_N"/>
    <property type="match status" value="1"/>
</dbReference>
<feature type="region of interest" description="Disordered" evidence="18">
    <location>
        <begin position="679"/>
        <end position="957"/>
    </location>
</feature>
<feature type="compositionally biased region" description="Basic residues" evidence="18">
    <location>
        <begin position="805"/>
        <end position="815"/>
    </location>
</feature>
<keyword evidence="14" id="KW-0325">Glycoprotein</keyword>
<reference evidence="23" key="1">
    <citation type="submission" date="2015-05" db="EMBL/GenBank/DDBJ databases">
        <authorList>
            <person name="Fogelqvist Johan"/>
        </authorList>
    </citation>
    <scope>NUCLEOTIDE SEQUENCE [LARGE SCALE GENOMIC DNA]</scope>
</reference>
<dbReference type="PANTHER" id="PTHR12145:SF36">
    <property type="entry name" value="MANNAN ENDO-1,6-ALPHA-MANNOSIDASE DCW1"/>
    <property type="match status" value="1"/>
</dbReference>
<dbReference type="SMART" id="SM00220">
    <property type="entry name" value="S_TKc"/>
    <property type="match status" value="1"/>
</dbReference>
<keyword evidence="8" id="KW-0813">Transport</keyword>
<evidence type="ECO:0000256" key="12">
    <source>
        <dbReference type="ARBA" id="ARBA00023006"/>
    </source>
</evidence>
<feature type="region of interest" description="Disordered" evidence="18">
    <location>
        <begin position="400"/>
        <end position="438"/>
    </location>
</feature>
<dbReference type="STRING" id="100787.A0A0G4KIY3"/>
<evidence type="ECO:0000256" key="19">
    <source>
        <dbReference type="SAM" id="Phobius"/>
    </source>
</evidence>
<dbReference type="PROSITE" id="PS50011">
    <property type="entry name" value="PROTEIN_KINASE_DOM"/>
    <property type="match status" value="1"/>
</dbReference>
<evidence type="ECO:0000256" key="3">
    <source>
        <dbReference type="ARBA" id="ARBA00004329"/>
    </source>
</evidence>
<dbReference type="GO" id="GO:0005524">
    <property type="term" value="F:ATP binding"/>
    <property type="evidence" value="ECO:0007669"/>
    <property type="project" value="UniProtKB-UniRule"/>
</dbReference>
<evidence type="ECO:0000256" key="7">
    <source>
        <dbReference type="ARBA" id="ARBA00013784"/>
    </source>
</evidence>
<keyword evidence="19" id="KW-1133">Transmembrane helix</keyword>
<dbReference type="EC" id="3.2.1.101" evidence="6"/>
<keyword evidence="10" id="KW-0378">Hydrolase</keyword>
<evidence type="ECO:0000256" key="4">
    <source>
        <dbReference type="ARBA" id="ARBA00009699"/>
    </source>
</evidence>
<dbReference type="InterPro" id="IPR039362">
    <property type="entry name" value="ATG29_sf"/>
</dbReference>
<feature type="signal peptide" evidence="20">
    <location>
        <begin position="1"/>
        <end position="29"/>
    </location>
</feature>
<evidence type="ECO:0000259" key="21">
    <source>
        <dbReference type="PROSITE" id="PS50011"/>
    </source>
</evidence>
<dbReference type="FunFam" id="1.10.10.2570:FF:000001">
    <property type="entry name" value="Autophagy-related protein 29"/>
    <property type="match status" value="1"/>
</dbReference>
<comment type="similarity">
    <text evidence="5">Belongs to the ATG29 family.</text>
</comment>
<evidence type="ECO:0000256" key="9">
    <source>
        <dbReference type="ARBA" id="ARBA00022729"/>
    </source>
</evidence>
<dbReference type="InterPro" id="IPR000719">
    <property type="entry name" value="Prot_kinase_dom"/>
</dbReference>
<keyword evidence="23" id="KW-1185">Reference proteome</keyword>
<evidence type="ECO:0000313" key="22">
    <source>
        <dbReference type="EMBL" id="CRK01929.1"/>
    </source>
</evidence>
<evidence type="ECO:0000256" key="2">
    <source>
        <dbReference type="ARBA" id="ARBA00004308"/>
    </source>
</evidence>
<feature type="compositionally biased region" description="Low complexity" evidence="18">
    <location>
        <begin position="845"/>
        <end position="856"/>
    </location>
</feature>
<feature type="compositionally biased region" description="Polar residues" evidence="18">
    <location>
        <begin position="944"/>
        <end position="957"/>
    </location>
</feature>
<dbReference type="InterPro" id="IPR017441">
    <property type="entry name" value="Protein_kinase_ATP_BS"/>
</dbReference>
<dbReference type="GO" id="GO:0015031">
    <property type="term" value="P:protein transport"/>
    <property type="evidence" value="ECO:0007669"/>
    <property type="project" value="UniProtKB-KW"/>
</dbReference>
<evidence type="ECO:0000256" key="11">
    <source>
        <dbReference type="ARBA" id="ARBA00022927"/>
    </source>
</evidence>
<evidence type="ECO:0000256" key="20">
    <source>
        <dbReference type="SAM" id="SignalP"/>
    </source>
</evidence>
<feature type="compositionally biased region" description="Acidic residues" evidence="18">
    <location>
        <begin position="778"/>
        <end position="796"/>
    </location>
</feature>
<keyword evidence="17" id="KW-0547">Nucleotide-binding</keyword>
<evidence type="ECO:0000313" key="23">
    <source>
        <dbReference type="Proteomes" id="UP000044602"/>
    </source>
</evidence>
<dbReference type="GO" id="GO:0004672">
    <property type="term" value="F:protein kinase activity"/>
    <property type="evidence" value="ECO:0007669"/>
    <property type="project" value="InterPro"/>
</dbReference>
<dbReference type="InterPro" id="IPR014480">
    <property type="entry name" value="Mannan-1_6-alpha_mannosidase"/>
</dbReference>
<dbReference type="GO" id="GO:0009272">
    <property type="term" value="P:fungal-type cell wall biogenesis"/>
    <property type="evidence" value="ECO:0007669"/>
    <property type="project" value="TreeGrafter"/>
</dbReference>
<feature type="chain" id="PRO_5002565824" description="Autophagy-related protein 29" evidence="20">
    <location>
        <begin position="30"/>
        <end position="1404"/>
    </location>
</feature>
<feature type="region of interest" description="Disordered" evidence="18">
    <location>
        <begin position="498"/>
        <end position="581"/>
    </location>
</feature>
<evidence type="ECO:0000256" key="18">
    <source>
        <dbReference type="SAM" id="MobiDB-lite"/>
    </source>
</evidence>
<dbReference type="InterPro" id="IPR005198">
    <property type="entry name" value="Glyco_hydro_76"/>
</dbReference>
<dbReference type="SUPFAM" id="SSF48208">
    <property type="entry name" value="Six-hairpin glycosidases"/>
    <property type="match status" value="1"/>
</dbReference>
<dbReference type="EMBL" id="CVQH01001447">
    <property type="protein sequence ID" value="CRK01929.1"/>
    <property type="molecule type" value="Genomic_DNA"/>
</dbReference>